<accession>A0A9P7EXV9</accession>
<evidence type="ECO:0000313" key="3">
    <source>
        <dbReference type="Proteomes" id="UP000823399"/>
    </source>
</evidence>
<dbReference type="InterPro" id="IPR003084">
    <property type="entry name" value="HDAC_I/II"/>
</dbReference>
<dbReference type="EMBL" id="JABBWM010000070">
    <property type="protein sequence ID" value="KAG2096309.1"/>
    <property type="molecule type" value="Genomic_DNA"/>
</dbReference>
<protein>
    <recommendedName>
        <fullName evidence="4">Histone deacetylase</fullName>
    </recommendedName>
</protein>
<reference evidence="2" key="1">
    <citation type="journal article" date="2020" name="New Phytol.">
        <title>Comparative genomics reveals dynamic genome evolution in host specialist ectomycorrhizal fungi.</title>
        <authorList>
            <person name="Lofgren L.A."/>
            <person name="Nguyen N.H."/>
            <person name="Vilgalys R."/>
            <person name="Ruytinx J."/>
            <person name="Liao H.L."/>
            <person name="Branco S."/>
            <person name="Kuo A."/>
            <person name="LaButti K."/>
            <person name="Lipzen A."/>
            <person name="Andreopoulos W."/>
            <person name="Pangilinan J."/>
            <person name="Riley R."/>
            <person name="Hundley H."/>
            <person name="Na H."/>
            <person name="Barry K."/>
            <person name="Grigoriev I.V."/>
            <person name="Stajich J.E."/>
            <person name="Kennedy P.G."/>
        </authorList>
    </citation>
    <scope>NUCLEOTIDE SEQUENCE</scope>
    <source>
        <strain evidence="2">FC423</strain>
    </source>
</reference>
<dbReference type="RefSeq" id="XP_041288152.1">
    <property type="nucleotide sequence ID" value="XM_041434137.1"/>
</dbReference>
<feature type="compositionally biased region" description="Low complexity" evidence="1">
    <location>
        <begin position="237"/>
        <end position="250"/>
    </location>
</feature>
<evidence type="ECO:0000313" key="2">
    <source>
        <dbReference type="EMBL" id="KAG2096309.1"/>
    </source>
</evidence>
<evidence type="ECO:0008006" key="4">
    <source>
        <dbReference type="Google" id="ProtNLM"/>
    </source>
</evidence>
<gene>
    <name evidence="2" type="ORF">F5147DRAFT_656624</name>
</gene>
<comment type="caution">
    <text evidence="2">The sequence shown here is derived from an EMBL/GenBank/DDBJ whole genome shotgun (WGS) entry which is preliminary data.</text>
</comment>
<dbReference type="GeneID" id="64696396"/>
<name>A0A9P7EXV9_9AGAM</name>
<dbReference type="InterPro" id="IPR037138">
    <property type="entry name" value="His_deacetylse_dom_sf"/>
</dbReference>
<evidence type="ECO:0000256" key="1">
    <source>
        <dbReference type="SAM" id="MobiDB-lite"/>
    </source>
</evidence>
<dbReference type="AlphaFoldDB" id="A0A9P7EXV9"/>
<dbReference type="Gene3D" id="3.40.800.20">
    <property type="entry name" value="Histone deacetylase domain"/>
    <property type="match status" value="1"/>
</dbReference>
<organism evidence="2 3">
    <name type="scientific">Suillus discolor</name>
    <dbReference type="NCBI Taxonomy" id="1912936"/>
    <lineage>
        <taxon>Eukaryota</taxon>
        <taxon>Fungi</taxon>
        <taxon>Dikarya</taxon>
        <taxon>Basidiomycota</taxon>
        <taxon>Agaricomycotina</taxon>
        <taxon>Agaricomycetes</taxon>
        <taxon>Agaricomycetidae</taxon>
        <taxon>Boletales</taxon>
        <taxon>Suillineae</taxon>
        <taxon>Suillaceae</taxon>
        <taxon>Suillus</taxon>
    </lineage>
</organism>
<dbReference type="OrthoDB" id="2997568at2759"/>
<dbReference type="Proteomes" id="UP000823399">
    <property type="component" value="Unassembled WGS sequence"/>
</dbReference>
<dbReference type="GO" id="GO:0004407">
    <property type="term" value="F:histone deacetylase activity"/>
    <property type="evidence" value="ECO:0007669"/>
    <property type="project" value="InterPro"/>
</dbReference>
<sequence length="278" mass="30247">MSQNMIPLDGEGQKRVPGVDQSHAYLPVSVTSSTWTSEVSTMVLGTHNIGDDYPVFDGLFDYCSISAGGSMGNSVSRGIIKGAARLSRDKCDIAVNWAGGLHHTKKNIVLGILELFWYHTGKLGCLNLSMREIPVNEYYEYFGPDYVKYRGYEYTGVPGMCQEYCTQTSATFGRASRYSYDRYGFGGYLEGAGMFIKLPDIAQSMRTLLVEGGLVSVGHTTMVCSVSSGHLPMEVDTPTTTESEPTPIEPVAANGTTDHYSGDKSPKTNDATCTRVES</sequence>
<dbReference type="InterPro" id="IPR023696">
    <property type="entry name" value="Ureohydrolase_dom_sf"/>
</dbReference>
<proteinExistence type="predicted"/>
<dbReference type="SUPFAM" id="SSF52768">
    <property type="entry name" value="Arginase/deacetylase"/>
    <property type="match status" value="1"/>
</dbReference>
<feature type="region of interest" description="Disordered" evidence="1">
    <location>
        <begin position="233"/>
        <end position="278"/>
    </location>
</feature>
<keyword evidence="3" id="KW-1185">Reference proteome</keyword>
<dbReference type="PRINTS" id="PR01271">
    <property type="entry name" value="HISDACETLASE"/>
</dbReference>